<evidence type="ECO:0000313" key="3">
    <source>
        <dbReference type="Proteomes" id="UP000001901"/>
    </source>
</evidence>
<dbReference type="InterPro" id="IPR037914">
    <property type="entry name" value="SpoVT-AbrB_sf"/>
</dbReference>
<dbReference type="HOGENOM" id="CLU_2645673_0_0_2"/>
<organism evidence="2 3">
    <name type="scientific">Archaeoglobus profundus (strain DSM 5631 / JCM 9629 / NBRC 100127 / Av18)</name>
    <dbReference type="NCBI Taxonomy" id="572546"/>
    <lineage>
        <taxon>Archaea</taxon>
        <taxon>Methanobacteriati</taxon>
        <taxon>Methanobacteriota</taxon>
        <taxon>Archaeoglobi</taxon>
        <taxon>Archaeoglobales</taxon>
        <taxon>Archaeoglobaceae</taxon>
        <taxon>Archaeoglobus</taxon>
    </lineage>
</organism>
<dbReference type="GeneID" id="8740527"/>
<dbReference type="NCBIfam" id="TIGR01439">
    <property type="entry name" value="lp_hng_hel_AbrB"/>
    <property type="match status" value="1"/>
</dbReference>
<dbReference type="PROSITE" id="PS51740">
    <property type="entry name" value="SPOVT_ABRB"/>
    <property type="match status" value="1"/>
</dbReference>
<feature type="domain" description="SpoVT-AbrB" evidence="1">
    <location>
        <begin position="1"/>
        <end position="45"/>
    </location>
</feature>
<accession>D2RFI0</accession>
<evidence type="ECO:0000259" key="1">
    <source>
        <dbReference type="PROSITE" id="PS51740"/>
    </source>
</evidence>
<dbReference type="RefSeq" id="WP_012941209.1">
    <property type="nucleotide sequence ID" value="NC_013741.1"/>
</dbReference>
<proteinExistence type="predicted"/>
<dbReference type="Proteomes" id="UP000001901">
    <property type="component" value="Chromosome"/>
</dbReference>
<protein>
    <submittedName>
        <fullName evidence="2">Transcriptional regulator, AbrB family</fullName>
    </submittedName>
</protein>
<dbReference type="EMBL" id="CP001857">
    <property type="protein sequence ID" value="ADB58874.1"/>
    <property type="molecule type" value="Genomic_DNA"/>
</dbReference>
<dbReference type="AlphaFoldDB" id="D2RFI0"/>
<reference evidence="2 3" key="1">
    <citation type="journal article" date="2010" name="Stand. Genomic Sci.">
        <title>Complete genome sequence of Archaeoglobus profundus type strain (AV18).</title>
        <authorList>
            <person name="von Jan M."/>
            <person name="Lapidus A."/>
            <person name="Del Rio T.G."/>
            <person name="Copeland A."/>
            <person name="Tice H."/>
            <person name="Cheng J.F."/>
            <person name="Lucas S."/>
            <person name="Chen F."/>
            <person name="Nolan M."/>
            <person name="Goodwin L."/>
            <person name="Han C."/>
            <person name="Pitluck S."/>
            <person name="Liolios K."/>
            <person name="Ivanova N."/>
            <person name="Mavromatis K."/>
            <person name="Ovchinnikova G."/>
            <person name="Chertkov O."/>
            <person name="Pati A."/>
            <person name="Chen A."/>
            <person name="Palaniappan K."/>
            <person name="Land M."/>
            <person name="Hauser L."/>
            <person name="Chang Y.J."/>
            <person name="Jeffries C.D."/>
            <person name="Saunders E."/>
            <person name="Brettin T."/>
            <person name="Detter J.C."/>
            <person name="Chain P."/>
            <person name="Eichinger K."/>
            <person name="Huber H."/>
            <person name="Spring S."/>
            <person name="Rohde M."/>
            <person name="Goker M."/>
            <person name="Wirth R."/>
            <person name="Woyke T."/>
            <person name="Bristow J."/>
            <person name="Eisen J.A."/>
            <person name="Markowitz V."/>
            <person name="Hugenholtz P."/>
            <person name="Kyrpides N.C."/>
            <person name="Klenk H.P."/>
        </authorList>
    </citation>
    <scope>NUCLEOTIDE SEQUENCE [LARGE SCALE GENOMIC DNA]</scope>
    <source>
        <strain evidence="3">DSM 5631 / JCM 9629 / NBRC 100127 / Av18</strain>
    </source>
</reference>
<dbReference type="PaxDb" id="572546-Arcpr_1831"/>
<dbReference type="OrthoDB" id="382277at2157"/>
<dbReference type="SMART" id="SM00966">
    <property type="entry name" value="SpoVT_AbrB"/>
    <property type="match status" value="1"/>
</dbReference>
<gene>
    <name evidence="2" type="ordered locus">Arcpr_1831</name>
</gene>
<dbReference type="Gene3D" id="2.10.260.10">
    <property type="match status" value="1"/>
</dbReference>
<dbReference type="Pfam" id="PF04014">
    <property type="entry name" value="MazE_antitoxin"/>
    <property type="match status" value="1"/>
</dbReference>
<keyword evidence="3" id="KW-1185">Reference proteome</keyword>
<dbReference type="KEGG" id="apo:Arcpr_1831"/>
<sequence>MIGKVGKKGEIYVPKKVRKEANLNPGDEVLVEVKGKELIIKKKESIVDVLMDEAVAKVSLDEMRSIREKVRKLLEI</sequence>
<dbReference type="SUPFAM" id="SSF89447">
    <property type="entry name" value="AbrB/MazE/MraZ-like"/>
    <property type="match status" value="1"/>
</dbReference>
<dbReference type="InterPro" id="IPR007159">
    <property type="entry name" value="SpoVT-AbrB_dom"/>
</dbReference>
<dbReference type="STRING" id="572546.Arcpr_1831"/>
<dbReference type="GO" id="GO:0003677">
    <property type="term" value="F:DNA binding"/>
    <property type="evidence" value="ECO:0007669"/>
    <property type="project" value="InterPro"/>
</dbReference>
<dbReference type="eggNOG" id="arCOG00818">
    <property type="taxonomic scope" value="Archaea"/>
</dbReference>
<evidence type="ECO:0000313" key="2">
    <source>
        <dbReference type="EMBL" id="ADB58874.1"/>
    </source>
</evidence>
<name>D2RFI0_ARCPA</name>